<comment type="caution">
    <text evidence="1">The sequence shown here is derived from an EMBL/GenBank/DDBJ whole genome shotgun (WGS) entry which is preliminary data.</text>
</comment>
<dbReference type="EMBL" id="CM047742">
    <property type="protein sequence ID" value="KAJ0034408.1"/>
    <property type="molecule type" value="Genomic_DNA"/>
</dbReference>
<evidence type="ECO:0000313" key="1">
    <source>
        <dbReference type="EMBL" id="KAJ0034408.1"/>
    </source>
</evidence>
<organism evidence="1 2">
    <name type="scientific">Pistacia integerrima</name>
    <dbReference type="NCBI Taxonomy" id="434235"/>
    <lineage>
        <taxon>Eukaryota</taxon>
        <taxon>Viridiplantae</taxon>
        <taxon>Streptophyta</taxon>
        <taxon>Embryophyta</taxon>
        <taxon>Tracheophyta</taxon>
        <taxon>Spermatophyta</taxon>
        <taxon>Magnoliopsida</taxon>
        <taxon>eudicotyledons</taxon>
        <taxon>Gunneridae</taxon>
        <taxon>Pentapetalae</taxon>
        <taxon>rosids</taxon>
        <taxon>malvids</taxon>
        <taxon>Sapindales</taxon>
        <taxon>Anacardiaceae</taxon>
        <taxon>Pistacia</taxon>
    </lineage>
</organism>
<accession>A0ACC0YBV2</accession>
<gene>
    <name evidence="1" type="ORF">Pint_24401</name>
</gene>
<proteinExistence type="predicted"/>
<evidence type="ECO:0000313" key="2">
    <source>
        <dbReference type="Proteomes" id="UP001163603"/>
    </source>
</evidence>
<reference evidence="2" key="1">
    <citation type="journal article" date="2023" name="G3 (Bethesda)">
        <title>Genome assembly and association tests identify interacting loci associated with vigor, precocity, and sex in interspecific pistachio rootstocks.</title>
        <authorList>
            <person name="Palmer W."/>
            <person name="Jacygrad E."/>
            <person name="Sagayaradj S."/>
            <person name="Cavanaugh K."/>
            <person name="Han R."/>
            <person name="Bertier L."/>
            <person name="Beede B."/>
            <person name="Kafkas S."/>
            <person name="Golino D."/>
            <person name="Preece J."/>
            <person name="Michelmore R."/>
        </authorList>
    </citation>
    <scope>NUCLEOTIDE SEQUENCE [LARGE SCALE GENOMIC DNA]</scope>
</reference>
<sequence length="145" mass="16760">MNLPQTIDQHTKDMENFNLAQRAYRSVWEVEKKPNNNNNNNNNNDHKHVAHVRAPDNHLRPSNGITSSAISTPTTMSWHSNNINNSKNYGVSIKKTPSWINDAEVKRQKRVVKYKAYAVEGQVKASLRNGFRWVKNKYCELVHGY</sequence>
<dbReference type="Proteomes" id="UP001163603">
    <property type="component" value="Chromosome 7"/>
</dbReference>
<protein>
    <submittedName>
        <fullName evidence="1">Uncharacterized protein</fullName>
    </submittedName>
</protein>
<name>A0ACC0YBV2_9ROSI</name>
<keyword evidence="2" id="KW-1185">Reference proteome</keyword>